<protein>
    <submittedName>
        <fullName evidence="1">Uncharacterized protein</fullName>
    </submittedName>
</protein>
<sequence length="44" mass="4883">MQNSGKGYLKDMMAMLDYAVKLTKQPTSITKENTELLKEKGCSG</sequence>
<reference evidence="1" key="1">
    <citation type="submission" date="2024-07" db="EMBL/GenBank/DDBJ databases">
        <title>Identification and characteristics of an arsenic-resistant bacterial isolate, which belongs to a novel species.</title>
        <authorList>
            <person name="Juszczyk A."/>
            <person name="Kowalczyk A."/>
            <person name="Was K."/>
            <person name="Kosowicz W."/>
            <person name="Budzyn A."/>
            <person name="Latowski D."/>
        </authorList>
    </citation>
    <scope>NUCLEOTIDE SEQUENCE</scope>
    <source>
        <strain evidence="1">As8PL</strain>
    </source>
</reference>
<evidence type="ECO:0000313" key="1">
    <source>
        <dbReference type="EMBL" id="XDI35374.1"/>
    </source>
</evidence>
<dbReference type="AlphaFoldDB" id="A0AB39BNR3"/>
<gene>
    <name evidence="1" type="ORF">AB3N04_11640</name>
</gene>
<organism evidence="1">
    <name type="scientific">Alkalihalophilus sp. As8PL</name>
    <dbReference type="NCBI Taxonomy" id="3237103"/>
    <lineage>
        <taxon>Bacteria</taxon>
        <taxon>Bacillati</taxon>
        <taxon>Bacillota</taxon>
        <taxon>Bacilli</taxon>
        <taxon>Bacillales</taxon>
        <taxon>Bacillaceae</taxon>
        <taxon>Alkalihalophilus</taxon>
    </lineage>
</organism>
<dbReference type="RefSeq" id="WP_368502949.1">
    <property type="nucleotide sequence ID" value="NZ_CP162551.1"/>
</dbReference>
<accession>A0AB39BNR3</accession>
<proteinExistence type="predicted"/>
<dbReference type="EMBL" id="CP162551">
    <property type="protein sequence ID" value="XDI35374.1"/>
    <property type="molecule type" value="Genomic_DNA"/>
</dbReference>
<name>A0AB39BNR3_9BACI</name>